<sequence length="476" mass="51232">MNLLLPRAIGGVRVMERLGEGGMAVVHRAVDPHRPGLGLAVKFLRPETASNPEVVVRFLREGEVLKRLSHPNLVRVFDFGRAGAVPWILMELLPGGDVRRCWGEAPARLLRRLVPVADALAAAHRAGVVHRDLKPSNLLFDEGGHLKVTDFGVCLWEAGEGTRVTRSQMVVGTLGYMAPEQHGDPRRVDGRCDVFALGAIAFEFTTGKAWSQVQLPPAAVRPGFPPKLARILIQALAPDPARRIPSMEALAAAWLDWLESAEAAGWGDQPLPGFNPGELEQETVARPLTRTEEDPQERLGPYLDGLRTGGVGSRRAAAEGLVRAALPGDEAWLLQALAQAPEASRFAICAALGAIGTAASLAPLLALLEDPFAQREGAEAASLIALREDRQEEVLAALREPGLGSAWRWVPRARLGDGAWVQALLEGWDRLSAPQHLQALDAAGLLPPGARAPLKEALRAWALRTGGQAYKVWEGL</sequence>
<keyword evidence="4 5" id="KW-0067">ATP-binding</keyword>
<feature type="binding site" evidence="5">
    <location>
        <position position="42"/>
    </location>
    <ligand>
        <name>ATP</name>
        <dbReference type="ChEBI" id="CHEBI:30616"/>
    </ligand>
</feature>
<evidence type="ECO:0000256" key="1">
    <source>
        <dbReference type="ARBA" id="ARBA00022679"/>
    </source>
</evidence>
<keyword evidence="8" id="KW-1185">Reference proteome</keyword>
<evidence type="ECO:0000256" key="3">
    <source>
        <dbReference type="ARBA" id="ARBA00022777"/>
    </source>
</evidence>
<dbReference type="Pfam" id="PF00069">
    <property type="entry name" value="Pkinase"/>
    <property type="match status" value="1"/>
</dbReference>
<keyword evidence="1" id="KW-0808">Transferase</keyword>
<dbReference type="PROSITE" id="PS00107">
    <property type="entry name" value="PROTEIN_KINASE_ATP"/>
    <property type="match status" value="1"/>
</dbReference>
<dbReference type="GO" id="GO:0005524">
    <property type="term" value="F:ATP binding"/>
    <property type="evidence" value="ECO:0007669"/>
    <property type="project" value="UniProtKB-UniRule"/>
</dbReference>
<dbReference type="Gene3D" id="1.25.10.10">
    <property type="entry name" value="Leucine-rich Repeat Variant"/>
    <property type="match status" value="1"/>
</dbReference>
<dbReference type="Proteomes" id="UP001228113">
    <property type="component" value="Chromosome"/>
</dbReference>
<dbReference type="InterPro" id="IPR008271">
    <property type="entry name" value="Ser/Thr_kinase_AS"/>
</dbReference>
<dbReference type="PROSITE" id="PS50011">
    <property type="entry name" value="PROTEIN_KINASE_DOM"/>
    <property type="match status" value="1"/>
</dbReference>
<evidence type="ECO:0000313" key="7">
    <source>
        <dbReference type="EMBL" id="BDU75385.1"/>
    </source>
</evidence>
<dbReference type="PANTHER" id="PTHR43289:SF34">
    <property type="entry name" value="SERINE_THREONINE-PROTEIN KINASE YBDM-RELATED"/>
    <property type="match status" value="1"/>
</dbReference>
<feature type="domain" description="Protein kinase" evidence="6">
    <location>
        <begin position="12"/>
        <end position="255"/>
    </location>
</feature>
<dbReference type="RefSeq" id="WP_316410951.1">
    <property type="nucleotide sequence ID" value="NZ_AP027081.1"/>
</dbReference>
<evidence type="ECO:0000256" key="2">
    <source>
        <dbReference type="ARBA" id="ARBA00022741"/>
    </source>
</evidence>
<dbReference type="InterPro" id="IPR011009">
    <property type="entry name" value="Kinase-like_dom_sf"/>
</dbReference>
<dbReference type="InterPro" id="IPR000719">
    <property type="entry name" value="Prot_kinase_dom"/>
</dbReference>
<organism evidence="7 8">
    <name type="scientific">Mesoterricola sediminis</name>
    <dbReference type="NCBI Taxonomy" id="2927980"/>
    <lineage>
        <taxon>Bacteria</taxon>
        <taxon>Pseudomonadati</taxon>
        <taxon>Acidobacteriota</taxon>
        <taxon>Holophagae</taxon>
        <taxon>Holophagales</taxon>
        <taxon>Holophagaceae</taxon>
        <taxon>Mesoterricola</taxon>
    </lineage>
</organism>
<dbReference type="Gene3D" id="1.10.510.10">
    <property type="entry name" value="Transferase(Phosphotransferase) domain 1"/>
    <property type="match status" value="1"/>
</dbReference>
<dbReference type="SMART" id="SM00220">
    <property type="entry name" value="S_TKc"/>
    <property type="match status" value="1"/>
</dbReference>
<dbReference type="PANTHER" id="PTHR43289">
    <property type="entry name" value="MITOGEN-ACTIVATED PROTEIN KINASE KINASE KINASE 20-RELATED"/>
    <property type="match status" value="1"/>
</dbReference>
<dbReference type="CDD" id="cd14014">
    <property type="entry name" value="STKc_PknB_like"/>
    <property type="match status" value="1"/>
</dbReference>
<keyword evidence="3" id="KW-0418">Kinase</keyword>
<dbReference type="PROSITE" id="PS00108">
    <property type="entry name" value="PROTEIN_KINASE_ST"/>
    <property type="match status" value="1"/>
</dbReference>
<accession>A0AA48GTJ3</accession>
<keyword evidence="2 5" id="KW-0547">Nucleotide-binding</keyword>
<dbReference type="GO" id="GO:0004674">
    <property type="term" value="F:protein serine/threonine kinase activity"/>
    <property type="evidence" value="ECO:0007669"/>
    <property type="project" value="TreeGrafter"/>
</dbReference>
<proteinExistence type="predicted"/>
<dbReference type="SUPFAM" id="SSF56112">
    <property type="entry name" value="Protein kinase-like (PK-like)"/>
    <property type="match status" value="1"/>
</dbReference>
<dbReference type="AlphaFoldDB" id="A0AA48GTJ3"/>
<dbReference type="InterPro" id="IPR017441">
    <property type="entry name" value="Protein_kinase_ATP_BS"/>
</dbReference>
<dbReference type="Gene3D" id="3.30.200.20">
    <property type="entry name" value="Phosphorylase Kinase, domain 1"/>
    <property type="match status" value="1"/>
</dbReference>
<reference evidence="7" key="1">
    <citation type="journal article" date="2023" name="Int. J. Syst. Evol. Microbiol.">
        <title>Mesoterricola silvestris gen. nov., sp. nov., Mesoterricola sediminis sp. nov., Geothrix oryzae sp. nov., Geothrix edaphica sp. nov., Geothrix rubra sp. nov., and Geothrix limicola sp. nov., six novel members of Acidobacteriota isolated from soils.</title>
        <authorList>
            <person name="Itoh H."/>
            <person name="Sugisawa Y."/>
            <person name="Mise K."/>
            <person name="Xu Z."/>
            <person name="Kuniyasu M."/>
            <person name="Ushijima N."/>
            <person name="Kawano K."/>
            <person name="Kobayashi E."/>
            <person name="Shiratori Y."/>
            <person name="Masuda Y."/>
            <person name="Senoo K."/>
        </authorList>
    </citation>
    <scope>NUCLEOTIDE SEQUENCE</scope>
    <source>
        <strain evidence="7">W786</strain>
    </source>
</reference>
<evidence type="ECO:0000256" key="5">
    <source>
        <dbReference type="PROSITE-ProRule" id="PRU10141"/>
    </source>
</evidence>
<dbReference type="KEGG" id="msea:METESE_03430"/>
<evidence type="ECO:0000259" key="6">
    <source>
        <dbReference type="PROSITE" id="PS50011"/>
    </source>
</evidence>
<gene>
    <name evidence="7" type="ORF">METESE_03430</name>
</gene>
<evidence type="ECO:0000256" key="4">
    <source>
        <dbReference type="ARBA" id="ARBA00022840"/>
    </source>
</evidence>
<dbReference type="InterPro" id="IPR011989">
    <property type="entry name" value="ARM-like"/>
</dbReference>
<dbReference type="EMBL" id="AP027081">
    <property type="protein sequence ID" value="BDU75385.1"/>
    <property type="molecule type" value="Genomic_DNA"/>
</dbReference>
<protein>
    <recommendedName>
        <fullName evidence="6">Protein kinase domain-containing protein</fullName>
    </recommendedName>
</protein>
<evidence type="ECO:0000313" key="8">
    <source>
        <dbReference type="Proteomes" id="UP001228113"/>
    </source>
</evidence>
<name>A0AA48GTJ3_9BACT</name>